<accession>A0AA87NRT1</accession>
<dbReference type="Proteomes" id="UP000014634">
    <property type="component" value="Unassembled WGS sequence"/>
</dbReference>
<evidence type="ECO:0000313" key="1">
    <source>
        <dbReference type="EMBL" id="EPF28917.1"/>
    </source>
</evidence>
<sequence>MMKRADVVMNFLEKYSSVCDDCLSEQCKIFPRQQINNITRILYSENKIWKEKGICSFCLKNKLVSKKIGKSYVRKIGAISQKRKIPFPTESEITKYLNQWKSLEKYVLQESSLDKLFHKTYPQNRELDDVLIKVCTLNIFYSTNIFSPTDMAQHIVSLQIDKRLERGDIDLINDIAIIHIKGEKKKFYSFATKYCSHHFDKAYPIFDRYVEKVLIYLKQIDHFSEFENKDLKNYGKFYEILSQFKAFYKLQKYNWKEIDRYLWQVGKEVFPNKY</sequence>
<dbReference type="EMBL" id="ATFE01000008">
    <property type="protein sequence ID" value="EPF28917.1"/>
    <property type="molecule type" value="Genomic_DNA"/>
</dbReference>
<reference evidence="1 2" key="1">
    <citation type="submission" date="2013-04" db="EMBL/GenBank/DDBJ databases">
        <title>The Genome Sequence of Treponema medium ATCC 700293.</title>
        <authorList>
            <consortium name="The Broad Institute Genomics Platform"/>
            <person name="Earl A."/>
            <person name="Ward D."/>
            <person name="Feldgarden M."/>
            <person name="Gevers D."/>
            <person name="Leonetti C."/>
            <person name="Blanton J.M."/>
            <person name="Dewhirst F.E."/>
            <person name="Izard J."/>
            <person name="Walker B."/>
            <person name="Young S."/>
            <person name="Zeng Q."/>
            <person name="Gargeya S."/>
            <person name="Fitzgerald M."/>
            <person name="Haas B."/>
            <person name="Abouelleil A."/>
            <person name="Allen A.W."/>
            <person name="Alvarado L."/>
            <person name="Arachchi H.M."/>
            <person name="Berlin A.M."/>
            <person name="Chapman S.B."/>
            <person name="Gainer-Dewar J."/>
            <person name="Goldberg J."/>
            <person name="Griggs A."/>
            <person name="Gujja S."/>
            <person name="Hansen M."/>
            <person name="Howarth C."/>
            <person name="Imamovic A."/>
            <person name="Ireland A."/>
            <person name="Larimer J."/>
            <person name="McCowan C."/>
            <person name="Murphy C."/>
            <person name="Pearson M."/>
            <person name="Poon T.W."/>
            <person name="Priest M."/>
            <person name="Roberts A."/>
            <person name="Saif S."/>
            <person name="Shea T."/>
            <person name="Sisk P."/>
            <person name="Sykes S."/>
            <person name="Wortman J."/>
            <person name="Nusbaum C."/>
            <person name="Birren B."/>
        </authorList>
    </citation>
    <scope>NUCLEOTIDE SEQUENCE [LARGE SCALE GENOMIC DNA]</scope>
    <source>
        <strain evidence="1 2">ATCC 700293</strain>
    </source>
</reference>
<proteinExistence type="predicted"/>
<comment type="caution">
    <text evidence="1">The sequence shown here is derived from an EMBL/GenBank/DDBJ whole genome shotgun (WGS) entry which is preliminary data.</text>
</comment>
<gene>
    <name evidence="1" type="ORF">HMPREF9195_01158</name>
</gene>
<protein>
    <submittedName>
        <fullName evidence="1">Uncharacterized protein</fullName>
    </submittedName>
</protein>
<dbReference type="AlphaFoldDB" id="A0AA87NRT1"/>
<name>A0AA87NRT1_TREMD</name>
<evidence type="ECO:0000313" key="2">
    <source>
        <dbReference type="Proteomes" id="UP000014634"/>
    </source>
</evidence>
<organism evidence="1 2">
    <name type="scientific">Treponema medium ATCC 700293</name>
    <dbReference type="NCBI Taxonomy" id="1125700"/>
    <lineage>
        <taxon>Bacteria</taxon>
        <taxon>Pseudomonadati</taxon>
        <taxon>Spirochaetota</taxon>
        <taxon>Spirochaetia</taxon>
        <taxon>Spirochaetales</taxon>
        <taxon>Treponemataceae</taxon>
        <taxon>Treponema</taxon>
    </lineage>
</organism>